<dbReference type="EMBL" id="JACCCY010000001">
    <property type="protein sequence ID" value="NYI48868.1"/>
    <property type="molecule type" value="Genomic_DNA"/>
</dbReference>
<keyword evidence="2" id="KW-1185">Reference proteome</keyword>
<proteinExistence type="predicted"/>
<evidence type="ECO:0000313" key="1">
    <source>
        <dbReference type="EMBL" id="NYI48868.1"/>
    </source>
</evidence>
<evidence type="ECO:0000313" key="2">
    <source>
        <dbReference type="Proteomes" id="UP000574332"/>
    </source>
</evidence>
<name>A0A8E1ZZT7_9PORP</name>
<comment type="caution">
    <text evidence="1">The sequence shown here is derived from an EMBL/GenBank/DDBJ whole genome shotgun (WGS) entry which is preliminary data.</text>
</comment>
<protein>
    <submittedName>
        <fullName evidence="1">Uncharacterized protein</fullName>
    </submittedName>
</protein>
<dbReference type="Proteomes" id="UP000574332">
    <property type="component" value="Unassembled WGS sequence"/>
</dbReference>
<accession>A0A8E1ZZT7</accession>
<gene>
    <name evidence="1" type="ORF">F5613_000913</name>
</gene>
<reference evidence="1 2" key="1">
    <citation type="submission" date="2020-07" db="EMBL/GenBank/DDBJ databases">
        <title>Genomic Encyclopedia of Type Strains, Phase IV (KMG-IV): sequencing the most valuable type-strain genomes for metagenomic binning, comparative biology and taxonomic classification.</title>
        <authorList>
            <person name="Goeker M."/>
        </authorList>
    </citation>
    <scope>NUCLEOTIDE SEQUENCE [LARGE SCALE GENOMIC DNA]</scope>
    <source>
        <strain evidence="1 2">DSM 23697</strain>
    </source>
</reference>
<organism evidence="1 2">
    <name type="scientific">Macellibacteroides fermentans</name>
    <dbReference type="NCBI Taxonomy" id="879969"/>
    <lineage>
        <taxon>Bacteria</taxon>
        <taxon>Pseudomonadati</taxon>
        <taxon>Bacteroidota</taxon>
        <taxon>Bacteroidia</taxon>
        <taxon>Bacteroidales</taxon>
        <taxon>Porphyromonadaceae</taxon>
        <taxon>Macellibacteroides</taxon>
    </lineage>
</organism>
<dbReference type="AlphaFoldDB" id="A0A8E1ZZT7"/>
<sequence>MGTEHLFFCPLFNNCYQNYEIIIYLLFVSEYFL</sequence>